<evidence type="ECO:0000313" key="1">
    <source>
        <dbReference type="EMBL" id="KAF2457093.1"/>
    </source>
</evidence>
<evidence type="ECO:0000313" key="2">
    <source>
        <dbReference type="Proteomes" id="UP000799766"/>
    </source>
</evidence>
<proteinExistence type="predicted"/>
<dbReference type="Proteomes" id="UP000799766">
    <property type="component" value="Unassembled WGS sequence"/>
</dbReference>
<name>A0A6A6P0V2_9PEZI</name>
<organism evidence="1 2">
    <name type="scientific">Lineolata rhizophorae</name>
    <dbReference type="NCBI Taxonomy" id="578093"/>
    <lineage>
        <taxon>Eukaryota</taxon>
        <taxon>Fungi</taxon>
        <taxon>Dikarya</taxon>
        <taxon>Ascomycota</taxon>
        <taxon>Pezizomycotina</taxon>
        <taxon>Dothideomycetes</taxon>
        <taxon>Dothideomycetes incertae sedis</taxon>
        <taxon>Lineolatales</taxon>
        <taxon>Lineolataceae</taxon>
        <taxon>Lineolata</taxon>
    </lineage>
</organism>
<sequence>MRRGVRMLLSLRGGARWRTWRRAEHARSRQGLLGQTRDRRWVLRRRRRRGHLRVRVGLQHGRRAGALLLDLLMRGRRRGLLVERRVARMRVDGMLSGGRRGYMAPLRLHRAKRGGTMVAAGRRRRRRVPRLIHDSFAHGKVMGHGLVQLHRPGVRRTRGRLPRLTSKIDDRPRRPGRGLRSRRLRRLLRIREATVRRIPTHGLHRRDARLRVALGRRRRRRLLHGRAIHPRSRPRLLRLRRLGVQQRRKV</sequence>
<dbReference type="AlphaFoldDB" id="A0A6A6P0V2"/>
<keyword evidence="2" id="KW-1185">Reference proteome</keyword>
<accession>A0A6A6P0V2</accession>
<gene>
    <name evidence="1" type="ORF">BDY21DRAFT_344911</name>
</gene>
<dbReference type="EMBL" id="MU001681">
    <property type="protein sequence ID" value="KAF2457093.1"/>
    <property type="molecule type" value="Genomic_DNA"/>
</dbReference>
<protein>
    <submittedName>
        <fullName evidence="1">Uncharacterized protein</fullName>
    </submittedName>
</protein>
<reference evidence="1" key="1">
    <citation type="journal article" date="2020" name="Stud. Mycol.">
        <title>101 Dothideomycetes genomes: a test case for predicting lifestyles and emergence of pathogens.</title>
        <authorList>
            <person name="Haridas S."/>
            <person name="Albert R."/>
            <person name="Binder M."/>
            <person name="Bloem J."/>
            <person name="Labutti K."/>
            <person name="Salamov A."/>
            <person name="Andreopoulos B."/>
            <person name="Baker S."/>
            <person name="Barry K."/>
            <person name="Bills G."/>
            <person name="Bluhm B."/>
            <person name="Cannon C."/>
            <person name="Castanera R."/>
            <person name="Culley D."/>
            <person name="Daum C."/>
            <person name="Ezra D."/>
            <person name="Gonzalez J."/>
            <person name="Henrissat B."/>
            <person name="Kuo A."/>
            <person name="Liang C."/>
            <person name="Lipzen A."/>
            <person name="Lutzoni F."/>
            <person name="Magnuson J."/>
            <person name="Mondo S."/>
            <person name="Nolan M."/>
            <person name="Ohm R."/>
            <person name="Pangilinan J."/>
            <person name="Park H.-J."/>
            <person name="Ramirez L."/>
            <person name="Alfaro M."/>
            <person name="Sun H."/>
            <person name="Tritt A."/>
            <person name="Yoshinaga Y."/>
            <person name="Zwiers L.-H."/>
            <person name="Turgeon B."/>
            <person name="Goodwin S."/>
            <person name="Spatafora J."/>
            <person name="Crous P."/>
            <person name="Grigoriev I."/>
        </authorList>
    </citation>
    <scope>NUCLEOTIDE SEQUENCE</scope>
    <source>
        <strain evidence="1">ATCC 16933</strain>
    </source>
</reference>